<organism evidence="1 2">
    <name type="scientific">Kitasatospora xanthocidica</name>
    <dbReference type="NCBI Taxonomy" id="83382"/>
    <lineage>
        <taxon>Bacteria</taxon>
        <taxon>Bacillati</taxon>
        <taxon>Actinomycetota</taxon>
        <taxon>Actinomycetes</taxon>
        <taxon>Kitasatosporales</taxon>
        <taxon>Streptomycetaceae</taxon>
        <taxon>Kitasatospora</taxon>
    </lineage>
</organism>
<evidence type="ECO:0000313" key="2">
    <source>
        <dbReference type="Proteomes" id="UP000263377"/>
    </source>
</evidence>
<dbReference type="RefSeq" id="WP_117490971.1">
    <property type="nucleotide sequence ID" value="NZ_QVIG01000001.1"/>
</dbReference>
<evidence type="ECO:0000313" key="1">
    <source>
        <dbReference type="EMBL" id="RGD62481.1"/>
    </source>
</evidence>
<dbReference type="EMBL" id="QVIG01000001">
    <property type="protein sequence ID" value="RGD62481.1"/>
    <property type="molecule type" value="Genomic_DNA"/>
</dbReference>
<reference evidence="1 2" key="1">
    <citation type="submission" date="2018-08" db="EMBL/GenBank/DDBJ databases">
        <title>Diversity &amp; Physiological Properties of Lignin-Decomposing Actinobacteria from Soil.</title>
        <authorList>
            <person name="Roh S.G."/>
            <person name="Kim S.B."/>
        </authorList>
    </citation>
    <scope>NUCLEOTIDE SEQUENCE [LARGE SCALE GENOMIC DNA]</scope>
    <source>
        <strain evidence="1 2">MMS17-GH009</strain>
    </source>
</reference>
<accession>A0A373A361</accession>
<proteinExistence type="predicted"/>
<protein>
    <submittedName>
        <fullName evidence="1">Uncharacterized protein</fullName>
    </submittedName>
</protein>
<dbReference type="AlphaFoldDB" id="A0A373A361"/>
<dbReference type="Proteomes" id="UP000263377">
    <property type="component" value="Unassembled WGS sequence"/>
</dbReference>
<sequence length="71" mass="7917">MIETDQHYTSDDEMVELRVVHDDKPDSLTYIQVHKSSPPESLEFTVDPKTRAALVAMLTAAASTNTVSIRL</sequence>
<comment type="caution">
    <text evidence="1">The sequence shown here is derived from an EMBL/GenBank/DDBJ whole genome shotgun (WGS) entry which is preliminary data.</text>
</comment>
<keyword evidence="2" id="KW-1185">Reference proteome</keyword>
<gene>
    <name evidence="1" type="ORF">DR950_36230</name>
</gene>
<name>A0A373A361_9ACTN</name>